<comment type="caution">
    <text evidence="2">The sequence shown here is derived from an EMBL/GenBank/DDBJ whole genome shotgun (WGS) entry which is preliminary data.</text>
</comment>
<name>A0ABR9PFZ0_9BACT</name>
<proteinExistence type="predicted"/>
<accession>A0ABR9PFZ0</accession>
<dbReference type="Proteomes" id="UP001516472">
    <property type="component" value="Unassembled WGS sequence"/>
</dbReference>
<dbReference type="Pfam" id="PF09543">
    <property type="entry name" value="DUF2379"/>
    <property type="match status" value="1"/>
</dbReference>
<reference evidence="2 3" key="1">
    <citation type="submission" date="2020-02" db="EMBL/GenBank/DDBJ databases">
        <authorList>
            <person name="Babadi Z.K."/>
            <person name="Risdian C."/>
            <person name="Ebrahimipour G.H."/>
            <person name="Wink J."/>
        </authorList>
    </citation>
    <scope>NUCLEOTIDE SEQUENCE [LARGE SCALE GENOMIC DNA]</scope>
    <source>
        <strain evidence="2 3">ZKHCc1 1396</strain>
    </source>
</reference>
<evidence type="ECO:0000259" key="1">
    <source>
        <dbReference type="Pfam" id="PF09543"/>
    </source>
</evidence>
<dbReference type="RefSeq" id="WP_193346252.1">
    <property type="nucleotide sequence ID" value="NZ_CBCSIP010000042.1"/>
</dbReference>
<protein>
    <submittedName>
        <fullName evidence="2">DUF2379 domain-containing protein</fullName>
    </submittedName>
</protein>
<dbReference type="InterPro" id="IPR011753">
    <property type="entry name" value="DUSAM_dom"/>
</dbReference>
<gene>
    <name evidence="2" type="ORF">G4177_01425</name>
</gene>
<organism evidence="2 3">
    <name type="scientific">Corallococcus soli</name>
    <dbReference type="NCBI Taxonomy" id="2710757"/>
    <lineage>
        <taxon>Bacteria</taxon>
        <taxon>Pseudomonadati</taxon>
        <taxon>Myxococcota</taxon>
        <taxon>Myxococcia</taxon>
        <taxon>Myxococcales</taxon>
        <taxon>Cystobacterineae</taxon>
        <taxon>Myxococcaceae</taxon>
        <taxon>Corallococcus</taxon>
    </lineage>
</organism>
<feature type="domain" description="DUSAM" evidence="1">
    <location>
        <begin position="5"/>
        <end position="115"/>
    </location>
</feature>
<evidence type="ECO:0000313" key="3">
    <source>
        <dbReference type="Proteomes" id="UP001516472"/>
    </source>
</evidence>
<dbReference type="NCBIfam" id="TIGR02267">
    <property type="entry name" value="DUSAM domain"/>
    <property type="match status" value="1"/>
</dbReference>
<keyword evidence="3" id="KW-1185">Reference proteome</keyword>
<sequence>MDPNDWRRVIDLGLGLAQGSELAPDEELRALLLRMAPQVALSETDAQQSLTTPAGTAALVREIHRRTREGSYRLGRAFKASDALKAAGDIAGARRALEEALAAEVVPLYRDQLRAVMDAVDAPDDV</sequence>
<dbReference type="EMBL" id="JAAIYO010000001">
    <property type="protein sequence ID" value="MBE4746833.1"/>
    <property type="molecule type" value="Genomic_DNA"/>
</dbReference>
<evidence type="ECO:0000313" key="2">
    <source>
        <dbReference type="EMBL" id="MBE4746833.1"/>
    </source>
</evidence>